<sequence>MTFDEEKDKKMKPQGPPKKFLLEVLPKPFIAYCTRVKKYRVCMESGEADPLGDEDSAYKDFASDNFDASLKWQ</sequence>
<accession>A0ABD1ZHZ2</accession>
<comment type="caution">
    <text evidence="1">The sequence shown here is derived from an EMBL/GenBank/DDBJ whole genome shotgun (WGS) entry which is preliminary data.</text>
</comment>
<keyword evidence="2" id="KW-1185">Reference proteome</keyword>
<name>A0ABD1ZHZ2_9MARC</name>
<proteinExistence type="predicted"/>
<evidence type="ECO:0000313" key="1">
    <source>
        <dbReference type="EMBL" id="KAL2650692.1"/>
    </source>
</evidence>
<organism evidence="1 2">
    <name type="scientific">Riccia fluitans</name>
    <dbReference type="NCBI Taxonomy" id="41844"/>
    <lineage>
        <taxon>Eukaryota</taxon>
        <taxon>Viridiplantae</taxon>
        <taxon>Streptophyta</taxon>
        <taxon>Embryophyta</taxon>
        <taxon>Marchantiophyta</taxon>
        <taxon>Marchantiopsida</taxon>
        <taxon>Marchantiidae</taxon>
        <taxon>Marchantiales</taxon>
        <taxon>Ricciaceae</taxon>
        <taxon>Riccia</taxon>
    </lineage>
</organism>
<reference evidence="1 2" key="1">
    <citation type="submission" date="2024-09" db="EMBL/GenBank/DDBJ databases">
        <title>Chromosome-scale assembly of Riccia fluitans.</title>
        <authorList>
            <person name="Paukszto L."/>
            <person name="Sawicki J."/>
            <person name="Karawczyk K."/>
            <person name="Piernik-Szablinska J."/>
            <person name="Szczecinska M."/>
            <person name="Mazdziarz M."/>
        </authorList>
    </citation>
    <scope>NUCLEOTIDE SEQUENCE [LARGE SCALE GENOMIC DNA]</scope>
    <source>
        <strain evidence="1">Rf_01</strain>
        <tissue evidence="1">Aerial parts of the thallus</tissue>
    </source>
</reference>
<evidence type="ECO:0000313" key="2">
    <source>
        <dbReference type="Proteomes" id="UP001605036"/>
    </source>
</evidence>
<dbReference type="AlphaFoldDB" id="A0ABD1ZHZ2"/>
<gene>
    <name evidence="1" type="ORF">R1flu_018820</name>
</gene>
<dbReference type="Proteomes" id="UP001605036">
    <property type="component" value="Unassembled WGS sequence"/>
</dbReference>
<protein>
    <submittedName>
        <fullName evidence="1">Uncharacterized protein</fullName>
    </submittedName>
</protein>
<dbReference type="EMBL" id="JBHFFA010000001">
    <property type="protein sequence ID" value="KAL2650692.1"/>
    <property type="molecule type" value="Genomic_DNA"/>
</dbReference>